<organism evidence="2 3">
    <name type="scientific">Prorocentrum cordatum</name>
    <dbReference type="NCBI Taxonomy" id="2364126"/>
    <lineage>
        <taxon>Eukaryota</taxon>
        <taxon>Sar</taxon>
        <taxon>Alveolata</taxon>
        <taxon>Dinophyceae</taxon>
        <taxon>Prorocentrales</taxon>
        <taxon>Prorocentraceae</taxon>
        <taxon>Prorocentrum</taxon>
    </lineage>
</organism>
<gene>
    <name evidence="2" type="ORF">PCOR1329_LOCUS69587</name>
</gene>
<feature type="region of interest" description="Disordered" evidence="1">
    <location>
        <begin position="48"/>
        <end position="67"/>
    </location>
</feature>
<evidence type="ECO:0000313" key="3">
    <source>
        <dbReference type="Proteomes" id="UP001189429"/>
    </source>
</evidence>
<reference evidence="2" key="1">
    <citation type="submission" date="2023-10" db="EMBL/GenBank/DDBJ databases">
        <authorList>
            <person name="Chen Y."/>
            <person name="Shah S."/>
            <person name="Dougan E. K."/>
            <person name="Thang M."/>
            <person name="Chan C."/>
        </authorList>
    </citation>
    <scope>NUCLEOTIDE SEQUENCE [LARGE SCALE GENOMIC DNA]</scope>
</reference>
<evidence type="ECO:0000256" key="1">
    <source>
        <dbReference type="SAM" id="MobiDB-lite"/>
    </source>
</evidence>
<dbReference type="Proteomes" id="UP001189429">
    <property type="component" value="Unassembled WGS sequence"/>
</dbReference>
<proteinExistence type="predicted"/>
<keyword evidence="3" id="KW-1185">Reference proteome</keyword>
<feature type="non-terminal residue" evidence="2">
    <location>
        <position position="132"/>
    </location>
</feature>
<dbReference type="EMBL" id="CAUYUJ010019147">
    <property type="protein sequence ID" value="CAK0888892.1"/>
    <property type="molecule type" value="Genomic_DNA"/>
</dbReference>
<evidence type="ECO:0000313" key="2">
    <source>
        <dbReference type="EMBL" id="CAK0888892.1"/>
    </source>
</evidence>
<comment type="caution">
    <text evidence="2">The sequence shown here is derived from an EMBL/GenBank/DDBJ whole genome shotgun (WGS) entry which is preliminary data.</text>
</comment>
<name>A0ABN9WQB1_9DINO</name>
<protein>
    <submittedName>
        <fullName evidence="2">Uncharacterized protein</fullName>
    </submittedName>
</protein>
<sequence>MRKMRRRGIRRTCNTGARPWEDELVGQKADTTDAVLYRSRSMKRPTWLLCPHAPSRGGRRPQEVAGEGRVRMKHVTRRGAAVWSSLEGPRQLRHAHLRLQAERRATRQANAVLNRERIRHRAAMHSALTLRR</sequence>
<accession>A0ABN9WQB1</accession>